<dbReference type="Pfam" id="PF00486">
    <property type="entry name" value="Trans_reg_C"/>
    <property type="match status" value="1"/>
</dbReference>
<dbReference type="InterPro" id="IPR027417">
    <property type="entry name" value="P-loop_NTPase"/>
</dbReference>
<evidence type="ECO:0000259" key="6">
    <source>
        <dbReference type="PROSITE" id="PS51755"/>
    </source>
</evidence>
<protein>
    <submittedName>
        <fullName evidence="7">Predicted ATPase</fullName>
    </submittedName>
</protein>
<dbReference type="SMART" id="SM00862">
    <property type="entry name" value="Trans_reg_C"/>
    <property type="match status" value="1"/>
</dbReference>
<dbReference type="SUPFAM" id="SSF52540">
    <property type="entry name" value="P-loop containing nucleoside triphosphate hydrolases"/>
    <property type="match status" value="1"/>
</dbReference>
<sequence length="1022" mass="110217">MLGPLELRAGTGEVVPIAGARLRTLLILLALDAGRNVSADRLIEGVWGEAPPAAAPNALQALVSRLRRAAPDLRIEATPTGYRLAIDPAKVDVHRFQRSEPGEALKLWRGDPEFPEVAAAEAVRLHQLHFSAQKAWLATELTHRDVTPDLEALVAAHPLDEPLVALLIKALRRNGSPGRALDVFERARRRLADQLGADPSAELAQLHLELLREQPAPQRGNLPAELSSFVGREADVRAVRALIGTHRLVTLTGPGGSGKTRLSVEVGARLPGGVWRAELAPVRDAAEIPQAILTALDLREQVLLGVRRDPLERLRDAVAGRELLLILDNCEHLIEAAAEVADLLLRAAPGLRLLATSREPLGIPGEGLYPVEPLALPPADADTAAAAGFPAVRLLLDRATSFTLTDANVAPVVRICRALDGMPLAIELAAARLRTLPATVLAGRLADRFRLLTGGNRTALPRHQTLRAVVDWSWDLLSEAERRLWRRLAAFPGGADIAAVEQVCEADLDLLGALVDKSLLVLGTDGRYRMLETIREYGLERLTEAGEFEPLRRSIAAHLLALAREAEPHLRRAEQLTWMARLREEHDNLHASLRAALAAGDRVTAIALVANLGWYWWLCGHRTEGAALCTEALALDGPADRRELALACTLAALNGVEGPMEFTQVKAFFDRAVELAVPDHDGHPGLRMVGLVAALYGTRQDDALRAAERIADDPDPWLRAVVKMMIGQVRLNFGEPAEVAERDLRAALGEFRVVGDRWGIGFTLSALADLTAARGDLAQAVGWQREAIDLLKEVGIREEVPQMCAKLAHQLWLAGEPDEARRTIEEARRYALDLGIPEIMASVHHAYATIARAEGRLDEAREQVDRTAALIADSTLAPQFRAMTQSTRGLIEAAAGDFAAARAHHEAALRIAVVTRDSPVIAQVLAGWADLALREGDPERAAFLLGAADSVRGSVDRTIDEAVIVAREARAALGDAGFEAAFGRGDGITMTTALAAAGLDPAAEGAHRERGEDEQQPGGPEQ</sequence>
<dbReference type="SUPFAM" id="SSF48452">
    <property type="entry name" value="TPR-like"/>
    <property type="match status" value="3"/>
</dbReference>
<dbReference type="PRINTS" id="PR00364">
    <property type="entry name" value="DISEASERSIST"/>
</dbReference>
<dbReference type="InterPro" id="IPR011990">
    <property type="entry name" value="TPR-like_helical_dom_sf"/>
</dbReference>
<feature type="coiled-coil region" evidence="4">
    <location>
        <begin position="843"/>
        <end position="870"/>
    </location>
</feature>
<dbReference type="GO" id="GO:0006355">
    <property type="term" value="P:regulation of DNA-templated transcription"/>
    <property type="evidence" value="ECO:0007669"/>
    <property type="project" value="InterPro"/>
</dbReference>
<feature type="DNA-binding region" description="OmpR/PhoB-type" evidence="3">
    <location>
        <begin position="1"/>
        <end position="86"/>
    </location>
</feature>
<dbReference type="PROSITE" id="PS51755">
    <property type="entry name" value="OMPR_PHOB"/>
    <property type="match status" value="1"/>
</dbReference>
<dbReference type="SUPFAM" id="SSF46894">
    <property type="entry name" value="C-terminal effector domain of the bipartite response regulators"/>
    <property type="match status" value="1"/>
</dbReference>
<evidence type="ECO:0000256" key="3">
    <source>
        <dbReference type="PROSITE-ProRule" id="PRU01091"/>
    </source>
</evidence>
<dbReference type="Gene3D" id="1.10.10.10">
    <property type="entry name" value="Winged helix-like DNA-binding domain superfamily/Winged helix DNA-binding domain"/>
    <property type="match status" value="1"/>
</dbReference>
<dbReference type="SMART" id="SM01043">
    <property type="entry name" value="BTAD"/>
    <property type="match status" value="1"/>
</dbReference>
<evidence type="ECO:0000256" key="5">
    <source>
        <dbReference type="SAM" id="MobiDB-lite"/>
    </source>
</evidence>
<gene>
    <name evidence="7" type="ORF">SAMN06264365_102690</name>
</gene>
<dbReference type="GO" id="GO:0016887">
    <property type="term" value="F:ATP hydrolysis activity"/>
    <property type="evidence" value="ECO:0007669"/>
    <property type="project" value="InterPro"/>
</dbReference>
<feature type="region of interest" description="Disordered" evidence="5">
    <location>
        <begin position="999"/>
        <end position="1022"/>
    </location>
</feature>
<dbReference type="PANTHER" id="PTHR47691:SF3">
    <property type="entry name" value="HTH-TYPE TRANSCRIPTIONAL REGULATOR RV0890C-RELATED"/>
    <property type="match status" value="1"/>
</dbReference>
<organism evidence="7 8">
    <name type="scientific">Actinoplanes regularis</name>
    <dbReference type="NCBI Taxonomy" id="52697"/>
    <lineage>
        <taxon>Bacteria</taxon>
        <taxon>Bacillati</taxon>
        <taxon>Actinomycetota</taxon>
        <taxon>Actinomycetes</taxon>
        <taxon>Micromonosporales</taxon>
        <taxon>Micromonosporaceae</taxon>
        <taxon>Actinoplanes</taxon>
    </lineage>
</organism>
<keyword evidence="4" id="KW-0175">Coiled coil</keyword>
<comment type="similarity">
    <text evidence="1">Belongs to the AfsR/DnrI/RedD regulatory family.</text>
</comment>
<evidence type="ECO:0000313" key="7">
    <source>
        <dbReference type="EMBL" id="SNR47647.1"/>
    </source>
</evidence>
<dbReference type="Gene3D" id="1.25.40.10">
    <property type="entry name" value="Tetratricopeptide repeat domain"/>
    <property type="match status" value="3"/>
</dbReference>
<dbReference type="InterPro" id="IPR036388">
    <property type="entry name" value="WH-like_DNA-bd_sf"/>
</dbReference>
<keyword evidence="2 3" id="KW-0238">DNA-binding</keyword>
<dbReference type="GO" id="GO:0000160">
    <property type="term" value="P:phosphorelay signal transduction system"/>
    <property type="evidence" value="ECO:0007669"/>
    <property type="project" value="InterPro"/>
</dbReference>
<evidence type="ECO:0000313" key="8">
    <source>
        <dbReference type="Proteomes" id="UP000198415"/>
    </source>
</evidence>
<name>A0A238WME1_9ACTN</name>
<proteinExistence type="inferred from homology"/>
<feature type="domain" description="OmpR/PhoB-type" evidence="6">
    <location>
        <begin position="1"/>
        <end position="86"/>
    </location>
</feature>
<dbReference type="Proteomes" id="UP000198415">
    <property type="component" value="Unassembled WGS sequence"/>
</dbReference>
<dbReference type="InterPro" id="IPR005158">
    <property type="entry name" value="BTAD"/>
</dbReference>
<evidence type="ECO:0000256" key="1">
    <source>
        <dbReference type="ARBA" id="ARBA00005820"/>
    </source>
</evidence>
<dbReference type="InterPro" id="IPR016032">
    <property type="entry name" value="Sig_transdc_resp-reg_C-effctor"/>
</dbReference>
<dbReference type="GO" id="GO:0003677">
    <property type="term" value="F:DNA binding"/>
    <property type="evidence" value="ECO:0007669"/>
    <property type="project" value="UniProtKB-UniRule"/>
</dbReference>
<keyword evidence="8" id="KW-1185">Reference proteome</keyword>
<dbReference type="AlphaFoldDB" id="A0A238WME1"/>
<dbReference type="InterPro" id="IPR001867">
    <property type="entry name" value="OmpR/PhoB-type_DNA-bd"/>
</dbReference>
<dbReference type="PANTHER" id="PTHR47691">
    <property type="entry name" value="REGULATOR-RELATED"/>
    <property type="match status" value="1"/>
</dbReference>
<dbReference type="Pfam" id="PF03704">
    <property type="entry name" value="BTAD"/>
    <property type="match status" value="1"/>
</dbReference>
<dbReference type="Pfam" id="PF13401">
    <property type="entry name" value="AAA_22"/>
    <property type="match status" value="1"/>
</dbReference>
<evidence type="ECO:0000256" key="2">
    <source>
        <dbReference type="ARBA" id="ARBA00023125"/>
    </source>
</evidence>
<dbReference type="InterPro" id="IPR049945">
    <property type="entry name" value="AAA_22"/>
</dbReference>
<accession>A0A238WME1</accession>
<dbReference type="EMBL" id="FZNR01000002">
    <property type="protein sequence ID" value="SNR47647.1"/>
    <property type="molecule type" value="Genomic_DNA"/>
</dbReference>
<reference evidence="7 8" key="1">
    <citation type="submission" date="2017-06" db="EMBL/GenBank/DDBJ databases">
        <authorList>
            <person name="Kim H.J."/>
            <person name="Triplett B.A."/>
        </authorList>
    </citation>
    <scope>NUCLEOTIDE SEQUENCE [LARGE SCALE GENOMIC DNA]</scope>
    <source>
        <strain evidence="7 8">DSM 43151</strain>
    </source>
</reference>
<evidence type="ECO:0000256" key="4">
    <source>
        <dbReference type="SAM" id="Coils"/>
    </source>
</evidence>